<name>A0AAE0GNE6_9CHLO</name>
<feature type="compositionally biased region" description="Pro residues" evidence="1">
    <location>
        <begin position="1346"/>
        <end position="1360"/>
    </location>
</feature>
<feature type="compositionally biased region" description="Low complexity" evidence="1">
    <location>
        <begin position="1526"/>
        <end position="1535"/>
    </location>
</feature>
<dbReference type="GO" id="GO:0003723">
    <property type="term" value="F:RNA binding"/>
    <property type="evidence" value="ECO:0007669"/>
    <property type="project" value="TreeGrafter"/>
</dbReference>
<dbReference type="PANTHER" id="PTHR23185:SF0">
    <property type="entry name" value="PROTEIN VIRILIZER HOMOLOG"/>
    <property type="match status" value="1"/>
</dbReference>
<feature type="compositionally biased region" description="Low complexity" evidence="1">
    <location>
        <begin position="1127"/>
        <end position="1139"/>
    </location>
</feature>
<feature type="region of interest" description="Disordered" evidence="1">
    <location>
        <begin position="1465"/>
        <end position="1579"/>
    </location>
</feature>
<dbReference type="Proteomes" id="UP001190700">
    <property type="component" value="Unassembled WGS sequence"/>
</dbReference>
<dbReference type="InterPro" id="IPR026736">
    <property type="entry name" value="Virilizer"/>
</dbReference>
<feature type="compositionally biased region" description="Pro residues" evidence="1">
    <location>
        <begin position="1205"/>
        <end position="1216"/>
    </location>
</feature>
<organism evidence="2 3">
    <name type="scientific">Cymbomonas tetramitiformis</name>
    <dbReference type="NCBI Taxonomy" id="36881"/>
    <lineage>
        <taxon>Eukaryota</taxon>
        <taxon>Viridiplantae</taxon>
        <taxon>Chlorophyta</taxon>
        <taxon>Pyramimonadophyceae</taxon>
        <taxon>Pyramimonadales</taxon>
        <taxon>Pyramimonadaceae</taxon>
        <taxon>Cymbomonas</taxon>
    </lineage>
</organism>
<feature type="region of interest" description="Disordered" evidence="1">
    <location>
        <begin position="1342"/>
        <end position="1376"/>
    </location>
</feature>
<reference evidence="2 3" key="1">
    <citation type="journal article" date="2015" name="Genome Biol. Evol.">
        <title>Comparative Genomics of a Bacterivorous Green Alga Reveals Evolutionary Causalities and Consequences of Phago-Mixotrophic Mode of Nutrition.</title>
        <authorList>
            <person name="Burns J.A."/>
            <person name="Paasch A."/>
            <person name="Narechania A."/>
            <person name="Kim E."/>
        </authorList>
    </citation>
    <scope>NUCLEOTIDE SEQUENCE [LARGE SCALE GENOMIC DNA]</scope>
    <source>
        <strain evidence="2 3">PLY_AMNH</strain>
    </source>
</reference>
<feature type="compositionally biased region" description="Low complexity" evidence="1">
    <location>
        <begin position="1050"/>
        <end position="1063"/>
    </location>
</feature>
<keyword evidence="3" id="KW-1185">Reference proteome</keyword>
<accession>A0AAE0GNE6</accession>
<feature type="region of interest" description="Disordered" evidence="1">
    <location>
        <begin position="1014"/>
        <end position="1282"/>
    </location>
</feature>
<gene>
    <name evidence="2" type="ORF">CYMTET_11585</name>
</gene>
<sequence length="1632" mass="167959">MSALDKVLMTTPSCPAPLAWMSMPKMESLPPGPSGGWLLSRVLIGVPAPSGCGGQGDGVRFLGTHSWASTALALALDSGVRLPGKEDGGSIEMMCQHEALGTRDAVGLRGRRCLSVVLTDTLSILQALEELVEADPTSEHCMLLLCRLVKLSQPHTMGCHQLALLLTMPGMLPRLLDIISMASRKKDASVLPGSTVPQFAAELLVTLLKDNSSECLQSWMVYSPDIIETMKLAAPSLQAHTVETVCEWAAPAMRWHSKGSAALVPEMKALLDEVEAQERDGIGLSPDESGVLAGLTPPAVACVTMTLRLVLILSPRPPILCMLFGQGLLGLMEKMVWRCALALMPTVNEFVNAEKMAKNAATFQRVELAEGPSAQLQVLQLLRDSVAITTEVLYRVYKSNPEYQNSDLPMALFAAYQAVLGCPELMQHGDRHAVSTNRPATAAVQLRHMLARALALWVGSSWVPALLPRVLRNPLHPAAVLATLALVGDMLPCAWVGKPGSTKKVVRMGGGDMSAARCAVMLTSLKEARCRKELGGLIRQASGSACRAVRRLLERLLLRLCTLSAESAVFMGELLIELLEVSEDVARSAVFDTISAMARFPLFKAALLAAAVPQKLVPYLAVSHVSVRKVVTPKDAGSSAIAEDDDAATADASAAAEGGGHAVVLQRCAAALVLGRALCNPGVSLMGAAPLLQRAAADCPPPPVAAMLALATVQGLSELVNNGACLAPEAATTEEGMAALLRTLSQYPQGREALRIAAAQQRGGDGDDTVEAAAGVTGEHVQQAAAAVEALKLKEGLPAHTCTACADIAALLRQVAEGGKVETADTGHARLTFEERFAEARTAQSPGSTEGRAQRAGGGGAQTFPEVWVHGEEHVTEDDDEEEDEEDEDEDGKDEDGKGAESMETEGAAEAASPGTPATPKLRRQREMETDLAAKLVQWEIPFTPATRRGGRRNVRRFPVNRSDTGAGGSGRKPAMHVDAYMARERATVFGTAAAALGAVMDGVCVLTQAPTLTKSPHSGPPPGQPIHASAPPLPPGPRPDSLGSNGVPASASAASPVLTPKPTSAPTPAAPRPPGPAPPAGRPPMAATVTDIPGLRKAPEVPAPVPAPSVLPGFNPPGPRPPSARPPRVAAQSAAPVGAVPPPRPPGGRPPASATVAPPKPPAGFPPGAAARETASSAHGAPPPYHSSGMDAGPDRRFQGGGPPQGPPPQGPPPSGFMGDEPRIHYGEGASGSGEDHRPPSWGSASGGKGWKGGPGGGKGGPPMDQWMPPYGDGGRPPPGMELGVGGPMMSGLDMMGPPPGFAMGGPQGPPPPQGMPMGMDGPMGGMPPGFPPSGLPPGWDTMGGPPPGGGGGPPPGMPPGFMGDGGGPPSFAPPGSTRIRRLISAVDHALGPSCSNCASLAAALRKERGAEGSGIAEGFDSFGPNMPPPSNMGVGMMPPPLGPPPPPMGMDVDMDDLPDEDFLAHSAPGRPPSRDHAMQMRDAPMPGHMLPPPTMSASTGPPSQLGAGPPPEFTQAQRGLDPHPMGLGPPMGMQGVNASMPPGVGPPGPGPTMGTTNPTNSLPPPSTAPAATARKATPAAAAAPAAGLAAAMSSQEAISGLLKDQSRLKSLLELFPDLTKVLQKQLQKRS</sequence>
<feature type="compositionally biased region" description="Acidic residues" evidence="1">
    <location>
        <begin position="875"/>
        <end position="894"/>
    </location>
</feature>
<feature type="compositionally biased region" description="Gly residues" evidence="1">
    <location>
        <begin position="1246"/>
        <end position="1262"/>
    </location>
</feature>
<dbReference type="EMBL" id="LGRX02004341">
    <property type="protein sequence ID" value="KAK3280581.1"/>
    <property type="molecule type" value="Genomic_DNA"/>
</dbReference>
<evidence type="ECO:0000313" key="2">
    <source>
        <dbReference type="EMBL" id="KAK3280581.1"/>
    </source>
</evidence>
<proteinExistence type="predicted"/>
<feature type="region of interest" description="Disordered" evidence="1">
    <location>
        <begin position="838"/>
        <end position="928"/>
    </location>
</feature>
<feature type="region of interest" description="Disordered" evidence="1">
    <location>
        <begin position="947"/>
        <end position="974"/>
    </location>
</feature>
<dbReference type="GO" id="GO:0036396">
    <property type="term" value="C:RNA N6-methyladenosine methyltransferase complex"/>
    <property type="evidence" value="ECO:0007669"/>
    <property type="project" value="TreeGrafter"/>
</dbReference>
<feature type="compositionally biased region" description="Pro residues" evidence="1">
    <location>
        <begin position="1140"/>
        <end position="1150"/>
    </location>
</feature>
<feature type="compositionally biased region" description="Pro residues" evidence="1">
    <location>
        <begin position="1064"/>
        <end position="1083"/>
    </location>
</feature>
<evidence type="ECO:0000313" key="3">
    <source>
        <dbReference type="Proteomes" id="UP001190700"/>
    </source>
</evidence>
<protein>
    <submittedName>
        <fullName evidence="2">Uncharacterized protein</fullName>
    </submittedName>
</protein>
<evidence type="ECO:0000256" key="1">
    <source>
        <dbReference type="SAM" id="MobiDB-lite"/>
    </source>
</evidence>
<dbReference type="PANTHER" id="PTHR23185">
    <property type="entry name" value="PROTEIN VIRILIZER HOMOLOG"/>
    <property type="match status" value="1"/>
</dbReference>
<feature type="compositionally biased region" description="Pro residues" evidence="1">
    <location>
        <begin position="1102"/>
        <end position="1126"/>
    </location>
</feature>
<dbReference type="PRINTS" id="PR01217">
    <property type="entry name" value="PRICHEXTENSN"/>
</dbReference>
<comment type="caution">
    <text evidence="2">The sequence shown here is derived from an EMBL/GenBank/DDBJ whole genome shotgun (WGS) entry which is preliminary data.</text>
</comment>
<feature type="compositionally biased region" description="Low complexity" evidence="1">
    <location>
        <begin position="1570"/>
        <end position="1579"/>
    </location>
</feature>